<accession>A0A6J5TAC5</accession>
<dbReference type="PANTHER" id="PTHR37844:SF2">
    <property type="entry name" value="SER_THR PROTEIN PHOSPHATASE SUPERFAMILY (AFU_ORTHOLOGUE AFUA_1G14840)"/>
    <property type="match status" value="1"/>
</dbReference>
<dbReference type="EMBL" id="LR797824">
    <property type="protein sequence ID" value="CAB4241876.1"/>
    <property type="molecule type" value="Genomic_DNA"/>
</dbReference>
<proteinExistence type="predicted"/>
<gene>
    <name evidence="2" type="ORF">UFOVP71_414</name>
</gene>
<reference evidence="2" key="1">
    <citation type="submission" date="2020-05" db="EMBL/GenBank/DDBJ databases">
        <authorList>
            <person name="Chiriac C."/>
            <person name="Salcher M."/>
            <person name="Ghai R."/>
            <person name="Kavagutti S V."/>
        </authorList>
    </citation>
    <scope>NUCLEOTIDE SEQUENCE</scope>
</reference>
<sequence>MKIKLVSDLHLEFSDILIKNDEGCDVLILSGDIMIAQDLHDHPEPANTADQQAIANGTGLGRRQQAAQRFRDFLKRCSFSFPHVVYIAGNHEFYNGKFYAGIDYLRDECAKYPNIYYLENDTKVIDDVTFIGATLWTDMNKGDPLTMHAIEGMMNDFRIVRNEFRSYAPMSARDVATRHAKTLQYFRTVLAEQHDKKFVVVGHHSPSFQSVHPTYAHETLMNGGYHSDLSEFILDHPQIKLWTHGHTHHPFDYMIGETRIVCNPRGYENEGYSEDTGWNPNIVLEV</sequence>
<evidence type="ECO:0000313" key="2">
    <source>
        <dbReference type="EMBL" id="CAB4241876.1"/>
    </source>
</evidence>
<feature type="domain" description="Calcineurin-like phosphoesterase" evidence="1">
    <location>
        <begin position="1"/>
        <end position="250"/>
    </location>
</feature>
<dbReference type="InterPro" id="IPR004843">
    <property type="entry name" value="Calcineurin-like_PHP"/>
</dbReference>
<dbReference type="Pfam" id="PF00149">
    <property type="entry name" value="Metallophos"/>
    <property type="match status" value="1"/>
</dbReference>
<dbReference type="InterPro" id="IPR029052">
    <property type="entry name" value="Metallo-depent_PP-like"/>
</dbReference>
<organism evidence="2">
    <name type="scientific">uncultured Caudovirales phage</name>
    <dbReference type="NCBI Taxonomy" id="2100421"/>
    <lineage>
        <taxon>Viruses</taxon>
        <taxon>Duplodnaviria</taxon>
        <taxon>Heunggongvirae</taxon>
        <taxon>Uroviricota</taxon>
        <taxon>Caudoviricetes</taxon>
        <taxon>Peduoviridae</taxon>
        <taxon>Maltschvirus</taxon>
        <taxon>Maltschvirus maltsch</taxon>
    </lineage>
</organism>
<dbReference type="Gene3D" id="3.60.21.10">
    <property type="match status" value="1"/>
</dbReference>
<name>A0A6J5TAC5_9CAUD</name>
<evidence type="ECO:0000259" key="1">
    <source>
        <dbReference type="Pfam" id="PF00149"/>
    </source>
</evidence>
<dbReference type="PANTHER" id="PTHR37844">
    <property type="entry name" value="SER/THR PROTEIN PHOSPHATASE SUPERFAMILY (AFU_ORTHOLOGUE AFUA_1G14840)"/>
    <property type="match status" value="1"/>
</dbReference>
<dbReference type="SUPFAM" id="SSF56300">
    <property type="entry name" value="Metallo-dependent phosphatases"/>
    <property type="match status" value="1"/>
</dbReference>
<dbReference type="GO" id="GO:0016787">
    <property type="term" value="F:hydrolase activity"/>
    <property type="evidence" value="ECO:0007669"/>
    <property type="project" value="InterPro"/>
</dbReference>
<protein>
    <submittedName>
        <fullName evidence="2">Calcineurin-like phosphoesterase domain, ApaH type</fullName>
    </submittedName>
</protein>